<dbReference type="InterPro" id="IPR015424">
    <property type="entry name" value="PyrdxlP-dep_Trfase"/>
</dbReference>
<evidence type="ECO:0008006" key="2">
    <source>
        <dbReference type="Google" id="ProtNLM"/>
    </source>
</evidence>
<protein>
    <recommendedName>
        <fullName evidence="2">Pyridoxal phosphate-dependent transferase</fullName>
    </recommendedName>
</protein>
<name>A0A5A4U791_ESCAL</name>
<dbReference type="EMBL" id="LC494331">
    <property type="protein sequence ID" value="BBM62694.1"/>
    <property type="molecule type" value="Genomic_DNA"/>
</dbReference>
<sequence>MIYRRNSILGGEQELKEDGLFYGVTNSGRSSLRWLLRSMRLYGKNILVPDFICQVVIDVLLEFEMNIVFYTVHDNFEFSLPKNLNDISALYLVKYFGHASDSFNSAISSSSIPLIIDDVFGVHAPVISPNISWGYFNSLRKITQIADFSYVITNIPLVDIDKKKLSCFAALKYQGKNMKFNFIYNDSGNESEYLECFNKSERIINDNIGIFYPEDKSIYLVGKFQENYVNDRMIRLKNLAEAERCIARDKQINVSPDYPSFFPVLLNQREKVKGELMKRGIYLAVHWPNTNQIRNNISDRIISVPLDSRYNSKDILRICDLINQFDD</sequence>
<organism evidence="1">
    <name type="scientific">Escherichia albertii</name>
    <dbReference type="NCBI Taxonomy" id="208962"/>
    <lineage>
        <taxon>Bacteria</taxon>
        <taxon>Pseudomonadati</taxon>
        <taxon>Pseudomonadota</taxon>
        <taxon>Gammaproteobacteria</taxon>
        <taxon>Enterobacterales</taxon>
        <taxon>Enterobacteriaceae</taxon>
        <taxon>Escherichia</taxon>
    </lineage>
</organism>
<accession>A0A5A4U791</accession>
<reference evidence="1" key="1">
    <citation type="submission" date="2019-07" db="EMBL/GenBank/DDBJ databases">
        <title>Overview of O-antigen diversity of Escherichia albertii, an emerging enteropathogen; genetic structure, serology, and development of O-genotyping method.</title>
        <authorList>
            <person name="Ooka T."/>
            <person name="Seto K."/>
            <person name="Ogura Y."/>
            <person name="Iguchi A."/>
            <person name="Imura N."/>
            <person name="Honda M."/>
            <person name="Etoh Y."/>
            <person name="Ikeda T."/>
            <person name="Sugitani W."/>
            <person name="Konno T."/>
            <person name="Kawano K."/>
            <person name="Kudo Y."/>
            <person name="Murakami K."/>
            <person name="Hayashi T."/>
            <person name="Nishi J."/>
        </authorList>
    </citation>
    <scope>NUCLEOTIDE SEQUENCE</scope>
    <source>
        <strain evidence="1">G-3-3al</strain>
    </source>
</reference>
<dbReference type="AlphaFoldDB" id="A0A5A4U791"/>
<evidence type="ECO:0000313" key="1">
    <source>
        <dbReference type="EMBL" id="BBM62694.1"/>
    </source>
</evidence>
<proteinExistence type="predicted"/>
<dbReference type="SUPFAM" id="SSF53383">
    <property type="entry name" value="PLP-dependent transferases"/>
    <property type="match status" value="1"/>
</dbReference>